<dbReference type="RefSeq" id="WP_216836859.1">
    <property type="nucleotide sequence ID" value="NZ_JAFNJS010000003.1"/>
</dbReference>
<comment type="caution">
    <text evidence="1">The sequence shown here is derived from an EMBL/GenBank/DDBJ whole genome shotgun (WGS) entry which is preliminary data.</text>
</comment>
<accession>A0ABV7BT70</accession>
<dbReference type="EMBL" id="JBHRSB010000003">
    <property type="protein sequence ID" value="MFC3000792.1"/>
    <property type="molecule type" value="Genomic_DNA"/>
</dbReference>
<reference evidence="2" key="1">
    <citation type="journal article" date="2019" name="Int. J. Syst. Evol. Microbiol.">
        <title>The Global Catalogue of Microorganisms (GCM) 10K type strain sequencing project: providing services to taxonomists for standard genome sequencing and annotation.</title>
        <authorList>
            <consortium name="The Broad Institute Genomics Platform"/>
            <consortium name="The Broad Institute Genome Sequencing Center for Infectious Disease"/>
            <person name="Wu L."/>
            <person name="Ma J."/>
        </authorList>
    </citation>
    <scope>NUCLEOTIDE SEQUENCE [LARGE SCALE GENOMIC DNA]</scope>
    <source>
        <strain evidence="2">CGMCC 1.16855</strain>
    </source>
</reference>
<evidence type="ECO:0000313" key="2">
    <source>
        <dbReference type="Proteomes" id="UP001595420"/>
    </source>
</evidence>
<name>A0ABV7BT70_9PROT</name>
<organism evidence="1 2">
    <name type="scientific">Falsiroseomonas tokyonensis</name>
    <dbReference type="NCBI Taxonomy" id="430521"/>
    <lineage>
        <taxon>Bacteria</taxon>
        <taxon>Pseudomonadati</taxon>
        <taxon>Pseudomonadota</taxon>
        <taxon>Alphaproteobacteria</taxon>
        <taxon>Acetobacterales</taxon>
        <taxon>Roseomonadaceae</taxon>
        <taxon>Falsiroseomonas</taxon>
    </lineage>
</organism>
<sequence length="155" mass="16267">MMVPLHIRHLLALRASGCGVHMVKWGDALPPHRIGRRALLWLGDDLDEVSGGSRGPVAFDRPELRAWFSAMRSGAPLGIFAGAPHPEAYAAVCAATAASQPGGIIVECAEATYRPWADFATVHAPDALRLDVGPPSIARAAAQNATAAGRGLVFL</sequence>
<dbReference type="Proteomes" id="UP001595420">
    <property type="component" value="Unassembled WGS sequence"/>
</dbReference>
<proteinExistence type="predicted"/>
<keyword evidence="2" id="KW-1185">Reference proteome</keyword>
<gene>
    <name evidence="1" type="ORF">ACFOD3_12875</name>
</gene>
<protein>
    <submittedName>
        <fullName evidence="1">Uncharacterized protein</fullName>
    </submittedName>
</protein>
<evidence type="ECO:0000313" key="1">
    <source>
        <dbReference type="EMBL" id="MFC3000792.1"/>
    </source>
</evidence>